<keyword evidence="2" id="KW-1133">Transmembrane helix</keyword>
<keyword evidence="2" id="KW-0812">Transmembrane</keyword>
<evidence type="ECO:0008006" key="5">
    <source>
        <dbReference type="Google" id="ProtNLM"/>
    </source>
</evidence>
<evidence type="ECO:0000256" key="1">
    <source>
        <dbReference type="SAM" id="MobiDB-lite"/>
    </source>
</evidence>
<name>A0ABU5G702_9ACTO</name>
<feature type="region of interest" description="Disordered" evidence="1">
    <location>
        <begin position="93"/>
        <end position="114"/>
    </location>
</feature>
<feature type="transmembrane region" description="Helical" evidence="2">
    <location>
        <begin position="315"/>
        <end position="337"/>
    </location>
</feature>
<organism evidence="3 4">
    <name type="scientific">Actinotignum urinale</name>
    <dbReference type="NCBI Taxonomy" id="190146"/>
    <lineage>
        <taxon>Bacteria</taxon>
        <taxon>Bacillati</taxon>
        <taxon>Actinomycetota</taxon>
        <taxon>Actinomycetes</taxon>
        <taxon>Actinomycetales</taxon>
        <taxon>Actinomycetaceae</taxon>
        <taxon>Actinotignum</taxon>
    </lineage>
</organism>
<comment type="caution">
    <text evidence="3">The sequence shown here is derived from an EMBL/GenBank/DDBJ whole genome shotgun (WGS) entry which is preliminary data.</text>
</comment>
<feature type="transmembrane region" description="Helical" evidence="2">
    <location>
        <begin position="265"/>
        <end position="295"/>
    </location>
</feature>
<reference evidence="3 4" key="1">
    <citation type="submission" date="2023-10" db="EMBL/GenBank/DDBJ databases">
        <title>Whole Genome based description of the genera Actinobaculum and Actinotignum reveals a complex phylogenetic relationship within the species included in the genus Actinotignum.</title>
        <authorList>
            <person name="Jensen C.S."/>
            <person name="Dargis R."/>
            <person name="Kemp M."/>
            <person name="Christensen J.J."/>
        </authorList>
    </citation>
    <scope>NUCLEOTIDE SEQUENCE [LARGE SCALE GENOMIC DNA]</scope>
    <source>
        <strain evidence="3 4">SLA_B974</strain>
    </source>
</reference>
<feature type="transmembrane region" description="Helical" evidence="2">
    <location>
        <begin position="734"/>
        <end position="755"/>
    </location>
</feature>
<feature type="transmembrane region" description="Helical" evidence="2">
    <location>
        <begin position="402"/>
        <end position="435"/>
    </location>
</feature>
<keyword evidence="4" id="KW-1185">Reference proteome</keyword>
<dbReference type="EMBL" id="JAWNGA010000003">
    <property type="protein sequence ID" value="MDY5132689.1"/>
    <property type="molecule type" value="Genomic_DNA"/>
</dbReference>
<sequence length="760" mass="81269">MNVLRLGYRLRTSGRGALLAGVLFLGFFIIALVGSLGTYTGAQEREFARSPEESVSASQAHKMRLEWVPSWGEYGATHGYFFDMHGAVSSSASTGTGGNSLGSGGDSSEKNAHGAVASQAGVSSACVKRFLPPGLDRSLKPGEAVVSPVLAHTYPVGSDSPLGKIVGTIPVEALSNPQESFFYSAPKGPLPAQWGVNIAGFPGGTFPVNGDQLDASPYPYVVLFFLFFTAVPGLVLLVAGLFHSEQVRYASMRLGELGVSCRQRFVFGVASMLKPLVVGVVLIAGVGHVFSRVYVSLPLVSVTVVPSDFRRCTGLFFACLGVMVVVLVVLAGLNGLVPVKKSQETVAIQEKNDVQNCRTKPFSRRKMVSSLKRLSEVSVICSVVFLWIFVTQPELRGLPLQIVFFGAVISLGCAIPVVSLWCSEAIVTIFSRFSTKGVAILAHRKMASFSSNLKKSMLGISCSLVALGACQLYSLQFSEPMAEAMRLDKVLNGRVVDMNVGELQHSEIESLRKKMNVFGGTILRSEPQGEKGISYIQIDEQAIKILGLHKNEAPDSFPSNENRHHAAVSTDMMPEPARTLMSSMGDEFVITPDIPSDIPPARMSIVSDTSLPLSDVISAGATYGLTASNPGHMWIGAAKVLTDKVSWFILFGIPAGLALVFTALYVNYKQLLERLGAKELQNVLSLSGKDSLTFVGFTAFLPLVLCSVFVFFGYTALAAGFAGHSGGFVAQSSAFRYMLGAIGITGALFLNAFVLRSMKN</sequence>
<evidence type="ECO:0000313" key="3">
    <source>
        <dbReference type="EMBL" id="MDY5132689.1"/>
    </source>
</evidence>
<protein>
    <recommendedName>
        <fullName evidence="5">ABC transporter permease</fullName>
    </recommendedName>
</protein>
<dbReference type="RefSeq" id="WP_320755032.1">
    <property type="nucleotide sequence ID" value="NZ_JAWNGA010000003.1"/>
</dbReference>
<feature type="transmembrane region" description="Helical" evidence="2">
    <location>
        <begin position="16"/>
        <end position="39"/>
    </location>
</feature>
<proteinExistence type="predicted"/>
<gene>
    <name evidence="3" type="ORF">R6G86_02870</name>
</gene>
<feature type="transmembrane region" description="Helical" evidence="2">
    <location>
        <begin position="374"/>
        <end position="390"/>
    </location>
</feature>
<evidence type="ECO:0000256" key="2">
    <source>
        <dbReference type="SAM" id="Phobius"/>
    </source>
</evidence>
<feature type="compositionally biased region" description="Gly residues" evidence="1">
    <location>
        <begin position="95"/>
        <end position="105"/>
    </location>
</feature>
<feature type="transmembrane region" description="Helical" evidence="2">
    <location>
        <begin position="218"/>
        <end position="244"/>
    </location>
</feature>
<feature type="transmembrane region" description="Helical" evidence="2">
    <location>
        <begin position="692"/>
        <end position="714"/>
    </location>
</feature>
<feature type="transmembrane region" description="Helical" evidence="2">
    <location>
        <begin position="456"/>
        <end position="475"/>
    </location>
</feature>
<dbReference type="Proteomes" id="UP001275049">
    <property type="component" value="Unassembled WGS sequence"/>
</dbReference>
<keyword evidence="2" id="KW-0472">Membrane</keyword>
<feature type="transmembrane region" description="Helical" evidence="2">
    <location>
        <begin position="647"/>
        <end position="668"/>
    </location>
</feature>
<accession>A0ABU5G702</accession>
<evidence type="ECO:0000313" key="4">
    <source>
        <dbReference type="Proteomes" id="UP001275049"/>
    </source>
</evidence>